<proteinExistence type="predicted"/>
<evidence type="ECO:0000313" key="1">
    <source>
        <dbReference type="EMBL" id="GIY27939.1"/>
    </source>
</evidence>
<dbReference type="EMBL" id="BPLR01008883">
    <property type="protein sequence ID" value="GIY27939.1"/>
    <property type="molecule type" value="Genomic_DNA"/>
</dbReference>
<dbReference type="Proteomes" id="UP001054945">
    <property type="component" value="Unassembled WGS sequence"/>
</dbReference>
<sequence>MGYEQRRGVNEHRKFEVIWEMGLVITRLMENCSLGCVVSNGSYNCPSDGNMQIHRGAVVKGIIGTVPLSLQMIELWVFQAKENIVNFFC</sequence>
<comment type="caution">
    <text evidence="1">The sequence shown here is derived from an EMBL/GenBank/DDBJ whole genome shotgun (WGS) entry which is preliminary data.</text>
</comment>
<dbReference type="AlphaFoldDB" id="A0AAV4S4R6"/>
<organism evidence="1 2">
    <name type="scientific">Caerostris extrusa</name>
    <name type="common">Bark spider</name>
    <name type="synonym">Caerostris bankana</name>
    <dbReference type="NCBI Taxonomy" id="172846"/>
    <lineage>
        <taxon>Eukaryota</taxon>
        <taxon>Metazoa</taxon>
        <taxon>Ecdysozoa</taxon>
        <taxon>Arthropoda</taxon>
        <taxon>Chelicerata</taxon>
        <taxon>Arachnida</taxon>
        <taxon>Araneae</taxon>
        <taxon>Araneomorphae</taxon>
        <taxon>Entelegynae</taxon>
        <taxon>Araneoidea</taxon>
        <taxon>Araneidae</taxon>
        <taxon>Caerostris</taxon>
    </lineage>
</organism>
<protein>
    <submittedName>
        <fullName evidence="1">Uncharacterized protein</fullName>
    </submittedName>
</protein>
<keyword evidence="2" id="KW-1185">Reference proteome</keyword>
<reference evidence="1 2" key="1">
    <citation type="submission" date="2021-06" db="EMBL/GenBank/DDBJ databases">
        <title>Caerostris extrusa draft genome.</title>
        <authorList>
            <person name="Kono N."/>
            <person name="Arakawa K."/>
        </authorList>
    </citation>
    <scope>NUCLEOTIDE SEQUENCE [LARGE SCALE GENOMIC DNA]</scope>
</reference>
<gene>
    <name evidence="1" type="ORF">CEXT_747351</name>
</gene>
<accession>A0AAV4S4R6</accession>
<name>A0AAV4S4R6_CAEEX</name>
<evidence type="ECO:0000313" key="2">
    <source>
        <dbReference type="Proteomes" id="UP001054945"/>
    </source>
</evidence>